<evidence type="ECO:0000313" key="3">
    <source>
        <dbReference type="EMBL" id="PNL60238.1"/>
    </source>
</evidence>
<dbReference type="GeneID" id="98064608"/>
<keyword evidence="4" id="KW-1185">Reference proteome</keyword>
<protein>
    <recommendedName>
        <fullName evidence="5">Ras-GEF domain-containing protein</fullName>
    </recommendedName>
</protein>
<dbReference type="EMBL" id="NBTX02000004">
    <property type="protein sequence ID" value="PNL60238.1"/>
    <property type="molecule type" value="Genomic_DNA"/>
</dbReference>
<dbReference type="RefSeq" id="WP_019233982.1">
    <property type="nucleotide sequence ID" value="NZ_CAAAHR010000005.1"/>
</dbReference>
<keyword evidence="1" id="KW-0175">Coiled coil</keyword>
<feature type="region of interest" description="Disordered" evidence="2">
    <location>
        <begin position="590"/>
        <end position="610"/>
    </location>
</feature>
<evidence type="ECO:0000313" key="4">
    <source>
        <dbReference type="Proteomes" id="UP000192511"/>
    </source>
</evidence>
<feature type="coiled-coil region" evidence="1">
    <location>
        <begin position="7"/>
        <end position="35"/>
    </location>
</feature>
<evidence type="ECO:0000256" key="2">
    <source>
        <dbReference type="SAM" id="MobiDB-lite"/>
    </source>
</evidence>
<sequence length="668" mass="76878">MSFDVSLKDYEKNEQERIKKLNEENQARIQKLNDEIIKFNGYLAKIYGKGIEPNDPIYPTVSSFNKRLVTISAKIKQLNLDNPDIDNQLNALAEEMQSLSSQWRKLPPFPQDYVEVVTQYISEAEKNQQEFGFQVQIKKNDPFAPAQRMFSDYFNMANKAQRAGILAKVREDNTSFDRVYGHIQNLAEAFKPLHAKVLEEMQTNHEVSIETHEEIRALYMAHYNAIHHALIEAHKGEHPLTFAGQPLEEKHIKYIVQNFIFAISANYPHTTYEELSVYELFRFIGNNLHAKNMQSAMKDYLLGPNNFINKLPEKVAEDFGVYGPSIFTEVIKSAEESNKNGLSTLISSMNPKDEHQRKFIDLVYSPRLNELMQAVKSISSDYNALKRDTHKDDIRRLFGKIRQINENGQLNKKEKFDEIVNELNKAFKTEQEKYTNPFIGSGISAEQYIQKINSKESSFHYPRLLAVALQVADKIEPALKREGTIEPSISGVRFIIQNTAQKYIDKLTLLANSMFTSHRGNHGFNEFKKGLKDAGATVNDNAQLYRLYLEREDLTPQRAQKLFPELASYGFDDSQVADLINGTVDEIPEPTDEDLRSLRGKKKQEIRRESEDLDMITDEQISESAQKQRDIDQKYSKANVMQRLTEIKNCIDVIRNVAPHPEVVPNNI</sequence>
<dbReference type="Proteomes" id="UP000192511">
    <property type="component" value="Unassembled WGS sequence"/>
</dbReference>
<comment type="caution">
    <text evidence="3">The sequence shown here is derived from an EMBL/GenBank/DDBJ whole genome shotgun (WGS) entry which is preliminary data.</text>
</comment>
<organism evidence="3 4">
    <name type="scientific">Legionella anisa</name>
    <dbReference type="NCBI Taxonomy" id="28082"/>
    <lineage>
        <taxon>Bacteria</taxon>
        <taxon>Pseudomonadati</taxon>
        <taxon>Pseudomonadota</taxon>
        <taxon>Gammaproteobacteria</taxon>
        <taxon>Legionellales</taxon>
        <taxon>Legionellaceae</taxon>
        <taxon>Legionella</taxon>
    </lineage>
</organism>
<evidence type="ECO:0008006" key="5">
    <source>
        <dbReference type="Google" id="ProtNLM"/>
    </source>
</evidence>
<reference evidence="3" key="1">
    <citation type="submission" date="2017-12" db="EMBL/GenBank/DDBJ databases">
        <title>FDA dAtabase for Regulatory Grade micrObial Sequences (FDA-ARGOS): Supporting development and validation of Infectious Disease Dx tests.</title>
        <authorList>
            <person name="Kerrigan L."/>
            <person name="Tallon L.J."/>
            <person name="Sadzewicz L."/>
            <person name="Sengamalay N."/>
            <person name="Ott S."/>
            <person name="Godinez A."/>
            <person name="Nagaraj S."/>
            <person name="Vavikolanu K."/>
            <person name="Vyas G."/>
            <person name="Nadendla S."/>
            <person name="Aluvathingal J."/>
            <person name="Sichtig H."/>
        </authorList>
    </citation>
    <scope>NUCLEOTIDE SEQUENCE [LARGE SCALE GENOMIC DNA]</scope>
    <source>
        <strain evidence="3">FDAARGOS_200</strain>
    </source>
</reference>
<proteinExistence type="predicted"/>
<accession>A0AAX0WNZ3</accession>
<evidence type="ECO:0000256" key="1">
    <source>
        <dbReference type="SAM" id="Coils"/>
    </source>
</evidence>
<gene>
    <name evidence="3" type="ORF">A6J39_002890</name>
</gene>
<dbReference type="AlphaFoldDB" id="A0AAX0WNZ3"/>
<name>A0AAX0WNZ3_9GAMM</name>